<sequence length="105" mass="12092">MVSDHLPAEMKMEKDTRAIQPKTPSTRRRLSLDSSDSDSSDEIMNILLNTASKPAGRPREKKSAQKVKRRKQFQESRDLIQQTNRHGDIKLSDLQEFVDQKKLSL</sequence>
<dbReference type="EMBL" id="JAACNO010000412">
    <property type="protein sequence ID" value="KAF4147812.1"/>
    <property type="molecule type" value="Genomic_DNA"/>
</dbReference>
<protein>
    <submittedName>
        <fullName evidence="2">Uncharacterized protein</fullName>
    </submittedName>
</protein>
<feature type="region of interest" description="Disordered" evidence="1">
    <location>
        <begin position="1"/>
        <end position="85"/>
    </location>
</feature>
<name>A0A8S9V8V0_PHYIN</name>
<evidence type="ECO:0000256" key="1">
    <source>
        <dbReference type="SAM" id="MobiDB-lite"/>
    </source>
</evidence>
<evidence type="ECO:0000313" key="2">
    <source>
        <dbReference type="EMBL" id="KAF4147812.1"/>
    </source>
</evidence>
<evidence type="ECO:0000313" key="3">
    <source>
        <dbReference type="Proteomes" id="UP000704712"/>
    </source>
</evidence>
<reference evidence="2" key="1">
    <citation type="submission" date="2020-03" db="EMBL/GenBank/DDBJ databases">
        <title>Hybrid Assembly of Korean Phytophthora infestans isolates.</title>
        <authorList>
            <person name="Prokchorchik M."/>
            <person name="Lee Y."/>
            <person name="Seo J."/>
            <person name="Cho J.-H."/>
            <person name="Park Y.-E."/>
            <person name="Jang D.-C."/>
            <person name="Im J.-S."/>
            <person name="Choi J.-G."/>
            <person name="Park H.-J."/>
            <person name="Lee G.-B."/>
            <person name="Lee Y.-G."/>
            <person name="Hong S.-Y."/>
            <person name="Cho K."/>
            <person name="Sohn K.H."/>
        </authorList>
    </citation>
    <scope>NUCLEOTIDE SEQUENCE</scope>
    <source>
        <strain evidence="2">KR_2_A2</strain>
    </source>
</reference>
<organism evidence="2 3">
    <name type="scientific">Phytophthora infestans</name>
    <name type="common">Potato late blight agent</name>
    <name type="synonym">Botrytis infestans</name>
    <dbReference type="NCBI Taxonomy" id="4787"/>
    <lineage>
        <taxon>Eukaryota</taxon>
        <taxon>Sar</taxon>
        <taxon>Stramenopiles</taxon>
        <taxon>Oomycota</taxon>
        <taxon>Peronosporomycetes</taxon>
        <taxon>Peronosporales</taxon>
        <taxon>Peronosporaceae</taxon>
        <taxon>Phytophthora</taxon>
    </lineage>
</organism>
<dbReference type="AlphaFoldDB" id="A0A8S9V8V0"/>
<dbReference type="Proteomes" id="UP000704712">
    <property type="component" value="Unassembled WGS sequence"/>
</dbReference>
<feature type="compositionally biased region" description="Basic and acidic residues" evidence="1">
    <location>
        <begin position="1"/>
        <end position="17"/>
    </location>
</feature>
<gene>
    <name evidence="2" type="ORF">GN958_ATG03167</name>
</gene>
<comment type="caution">
    <text evidence="2">The sequence shown here is derived from an EMBL/GenBank/DDBJ whole genome shotgun (WGS) entry which is preliminary data.</text>
</comment>
<accession>A0A8S9V8V0</accession>
<proteinExistence type="predicted"/>